<dbReference type="PROSITE" id="PS51710">
    <property type="entry name" value="G_OBG"/>
    <property type="match status" value="1"/>
</dbReference>
<dbReference type="GO" id="GO:0042254">
    <property type="term" value="P:ribosome biogenesis"/>
    <property type="evidence" value="ECO:0007669"/>
    <property type="project" value="UniProtKB-UniRule"/>
</dbReference>
<keyword evidence="12" id="KW-1185">Reference proteome</keyword>
<keyword evidence="5 8" id="KW-0378">Hydrolase</keyword>
<protein>
    <recommendedName>
        <fullName evidence="8">GTPase Obg</fullName>
        <ecNumber evidence="8">3.6.5.-</ecNumber>
    </recommendedName>
    <alternativeName>
        <fullName evidence="8">GTP-binding protein Obg</fullName>
    </alternativeName>
</protein>
<dbReference type="InterPro" id="IPR036726">
    <property type="entry name" value="GTP1_OBG_dom_sf"/>
</dbReference>
<keyword evidence="6 8" id="KW-0460">Magnesium</keyword>
<evidence type="ECO:0000256" key="8">
    <source>
        <dbReference type="HAMAP-Rule" id="MF_01454"/>
    </source>
</evidence>
<evidence type="ECO:0000256" key="3">
    <source>
        <dbReference type="ARBA" id="ARBA00022723"/>
    </source>
</evidence>
<dbReference type="InterPro" id="IPR014100">
    <property type="entry name" value="GTP-bd_Obg/CgtA"/>
</dbReference>
<feature type="binding site" evidence="8">
    <location>
        <position position="173"/>
    </location>
    <ligand>
        <name>Mg(2+)</name>
        <dbReference type="ChEBI" id="CHEBI:18420"/>
    </ligand>
</feature>
<dbReference type="PROSITE" id="PS51883">
    <property type="entry name" value="OBG"/>
    <property type="match status" value="1"/>
</dbReference>
<dbReference type="GO" id="GO:0000287">
    <property type="term" value="F:magnesium ion binding"/>
    <property type="evidence" value="ECO:0007669"/>
    <property type="project" value="InterPro"/>
</dbReference>
<dbReference type="InterPro" id="IPR031167">
    <property type="entry name" value="G_OBG"/>
</dbReference>
<evidence type="ECO:0000256" key="1">
    <source>
        <dbReference type="ARBA" id="ARBA00007699"/>
    </source>
</evidence>
<comment type="cofactor">
    <cofactor evidence="8">
        <name>Mg(2+)</name>
        <dbReference type="ChEBI" id="CHEBI:18420"/>
    </cofactor>
</comment>
<dbReference type="GO" id="GO:0043022">
    <property type="term" value="F:ribosome binding"/>
    <property type="evidence" value="ECO:0007669"/>
    <property type="project" value="UniProtKB-ARBA"/>
</dbReference>
<dbReference type="InterPro" id="IPR006169">
    <property type="entry name" value="GTP1_OBG_dom"/>
</dbReference>
<keyword evidence="4 8" id="KW-0547">Nucleotide-binding</keyword>
<comment type="function">
    <text evidence="8">An essential GTPase which binds GTP, GDP and possibly (p)ppGpp with moderate affinity, with high nucleotide exchange rates and a fairly low GTP hydrolysis rate. Plays a role in control of the cell cycle, stress response, ribosome biogenesis and in those bacteria that undergo differentiation, in morphogenesis control.</text>
</comment>
<comment type="caution">
    <text evidence="11">The sequence shown here is derived from an EMBL/GenBank/DDBJ whole genome shotgun (WGS) entry which is preliminary data.</text>
</comment>
<dbReference type="EC" id="3.6.5.-" evidence="8"/>
<dbReference type="Pfam" id="PF01926">
    <property type="entry name" value="MMR_HSR1"/>
    <property type="match status" value="1"/>
</dbReference>
<feature type="binding site" evidence="8">
    <location>
        <begin position="191"/>
        <end position="195"/>
    </location>
    <ligand>
        <name>GTP</name>
        <dbReference type="ChEBI" id="CHEBI:37565"/>
    </ligand>
</feature>
<dbReference type="CDD" id="cd01898">
    <property type="entry name" value="Obg"/>
    <property type="match status" value="1"/>
</dbReference>
<gene>
    <name evidence="11" type="primary">obgE</name>
    <name evidence="8" type="synonym">obg</name>
    <name evidence="11" type="ORF">EIC27_00395</name>
</gene>
<feature type="domain" description="OBG-type G" evidence="9">
    <location>
        <begin position="160"/>
        <end position="325"/>
    </location>
</feature>
<keyword evidence="3 8" id="KW-0479">Metal-binding</keyword>
<dbReference type="OrthoDB" id="9807318at2"/>
<dbReference type="EMBL" id="RXFM01000003">
    <property type="protein sequence ID" value="RST72189.1"/>
    <property type="molecule type" value="Genomic_DNA"/>
</dbReference>
<dbReference type="GO" id="GO:0005737">
    <property type="term" value="C:cytoplasm"/>
    <property type="evidence" value="ECO:0007669"/>
    <property type="project" value="UniProtKB-SubCell"/>
</dbReference>
<dbReference type="InterPro" id="IPR045086">
    <property type="entry name" value="OBG_GTPase"/>
</dbReference>
<feature type="binding site" evidence="8">
    <location>
        <begin position="212"/>
        <end position="215"/>
    </location>
    <ligand>
        <name>GTP</name>
        <dbReference type="ChEBI" id="CHEBI:37565"/>
    </ligand>
</feature>
<evidence type="ECO:0000313" key="11">
    <source>
        <dbReference type="EMBL" id="RST72189.1"/>
    </source>
</evidence>
<dbReference type="AlphaFoldDB" id="A0A429XVG9"/>
<dbReference type="Proteomes" id="UP000279470">
    <property type="component" value="Unassembled WGS sequence"/>
</dbReference>
<dbReference type="Gene3D" id="3.40.50.300">
    <property type="entry name" value="P-loop containing nucleotide triphosphate hydrolases"/>
    <property type="match status" value="1"/>
</dbReference>
<evidence type="ECO:0000256" key="4">
    <source>
        <dbReference type="ARBA" id="ARBA00022741"/>
    </source>
</evidence>
<evidence type="ECO:0000313" key="12">
    <source>
        <dbReference type="Proteomes" id="UP000279470"/>
    </source>
</evidence>
<dbReference type="SUPFAM" id="SSF82051">
    <property type="entry name" value="Obg GTP-binding protein N-terminal domain"/>
    <property type="match status" value="1"/>
</dbReference>
<feature type="binding site" evidence="8">
    <location>
        <begin position="166"/>
        <end position="173"/>
    </location>
    <ligand>
        <name>GTP</name>
        <dbReference type="ChEBI" id="CHEBI:37565"/>
    </ligand>
</feature>
<feature type="binding site" evidence="8">
    <location>
        <begin position="278"/>
        <end position="281"/>
    </location>
    <ligand>
        <name>GTP</name>
        <dbReference type="ChEBI" id="CHEBI:37565"/>
    </ligand>
</feature>
<feature type="binding site" evidence="8">
    <location>
        <begin position="307"/>
        <end position="309"/>
    </location>
    <ligand>
        <name>GTP</name>
        <dbReference type="ChEBI" id="CHEBI:37565"/>
    </ligand>
</feature>
<dbReference type="SUPFAM" id="SSF52540">
    <property type="entry name" value="P-loop containing nucleoside triphosphate hydrolases"/>
    <property type="match status" value="1"/>
</dbReference>
<feature type="binding site" evidence="8">
    <location>
        <position position="193"/>
    </location>
    <ligand>
        <name>Mg(2+)</name>
        <dbReference type="ChEBI" id="CHEBI:18420"/>
    </ligand>
</feature>
<sequence>MHFIDEAKIFLKAGDGGNGASSFRREKYIEFGGPDGGNGGNGGSVIFRVVENLNTLIDFRYKQHFKAPKGQTGQGKNKTGKSGEDLIIDIPQGTQMLSEDKKYILYDFDQPEQKEIIIQGGSGGLGNSNFKSSRNQAPRKFTEGKIGNEMWVWLNLKLLSNIGLLGMPNAGKSTFLSKVTSAKPKIADYPFTTLKPQLGVVYCGHNEFTIADIPGLIENASLGHGLGIKFLKHLERCKILLHIIDITSDDIIDNYKIIRKELENYKDLASKKELILLSKTDMIDEVAVHEKKKKLEKITNKEVMTYSSITNNGIEIVKNRLFKAL</sequence>
<dbReference type="PANTHER" id="PTHR11702">
    <property type="entry name" value="DEVELOPMENTALLY REGULATED GTP-BINDING PROTEIN-RELATED"/>
    <property type="match status" value="1"/>
</dbReference>
<dbReference type="FunFam" id="2.70.210.12:FF:000001">
    <property type="entry name" value="GTPase Obg"/>
    <property type="match status" value="1"/>
</dbReference>
<dbReference type="NCBIfam" id="NF008955">
    <property type="entry name" value="PRK12297.1"/>
    <property type="match status" value="1"/>
</dbReference>
<dbReference type="PROSITE" id="PS00905">
    <property type="entry name" value="GTP1_OBG"/>
    <property type="match status" value="1"/>
</dbReference>
<dbReference type="HAMAP" id="MF_01454">
    <property type="entry name" value="GTPase_Obg"/>
    <property type="match status" value="1"/>
</dbReference>
<evidence type="ECO:0000259" key="10">
    <source>
        <dbReference type="PROSITE" id="PS51883"/>
    </source>
</evidence>
<dbReference type="PRINTS" id="PR00326">
    <property type="entry name" value="GTP1OBG"/>
</dbReference>
<reference evidence="12" key="1">
    <citation type="submission" date="2018-11" db="EMBL/GenBank/DDBJ databases">
        <title>Phylogenetic, genomic, and biogeographic characterization of a novel and ubiquitous marine invertebrate-associated Rickettsiales parasite, Candidatus Marinoinvertebrata rohwerii, gen. nov., sp. nov.</title>
        <authorList>
            <person name="Klinges J.G."/>
            <person name="Rosales S.M."/>
            <person name="Mcminds R."/>
            <person name="Shaver E.C."/>
            <person name="Shantz A."/>
            <person name="Peters E.C."/>
            <person name="Burkepile D.E."/>
            <person name="Silliman B.R."/>
            <person name="Vega Thurber R.L."/>
        </authorList>
    </citation>
    <scope>NUCLEOTIDE SEQUENCE [LARGE SCALE GENOMIC DNA]</scope>
    <source>
        <strain evidence="12">a_cerv_44</strain>
    </source>
</reference>
<dbReference type="PIRSF" id="PIRSF002401">
    <property type="entry name" value="GTP_bd_Obg/CgtA"/>
    <property type="match status" value="1"/>
</dbReference>
<comment type="subunit">
    <text evidence="8">Monomer.</text>
</comment>
<keyword evidence="7 8" id="KW-0342">GTP-binding</keyword>
<organism evidence="11 12">
    <name type="scientific">Candidatus Aquarickettsia rohweri</name>
    <dbReference type="NCBI Taxonomy" id="2602574"/>
    <lineage>
        <taxon>Bacteria</taxon>
        <taxon>Pseudomonadati</taxon>
        <taxon>Pseudomonadota</taxon>
        <taxon>Alphaproteobacteria</taxon>
        <taxon>Rickettsiales</taxon>
        <taxon>Candidatus Midichloriaceae</taxon>
        <taxon>Candidatus Aquarickettsia</taxon>
    </lineage>
</organism>
<evidence type="ECO:0000256" key="2">
    <source>
        <dbReference type="ARBA" id="ARBA00022490"/>
    </source>
</evidence>
<evidence type="ECO:0000256" key="5">
    <source>
        <dbReference type="ARBA" id="ARBA00022801"/>
    </source>
</evidence>
<dbReference type="PANTHER" id="PTHR11702:SF31">
    <property type="entry name" value="MITOCHONDRIAL RIBOSOME-ASSOCIATED GTPASE 2"/>
    <property type="match status" value="1"/>
</dbReference>
<comment type="subcellular location">
    <subcellularLocation>
        <location evidence="8">Cytoplasm</location>
    </subcellularLocation>
</comment>
<dbReference type="RefSeq" id="WP_126044190.1">
    <property type="nucleotide sequence ID" value="NZ_RXFM01000003.1"/>
</dbReference>
<accession>A0A429XVG9</accession>
<dbReference type="GO" id="GO:0003924">
    <property type="term" value="F:GTPase activity"/>
    <property type="evidence" value="ECO:0007669"/>
    <property type="project" value="UniProtKB-UniRule"/>
</dbReference>
<dbReference type="InterPro" id="IPR027417">
    <property type="entry name" value="P-loop_NTPase"/>
</dbReference>
<dbReference type="NCBIfam" id="NF008956">
    <property type="entry name" value="PRK12299.1"/>
    <property type="match status" value="1"/>
</dbReference>
<evidence type="ECO:0000256" key="7">
    <source>
        <dbReference type="ARBA" id="ARBA00023134"/>
    </source>
</evidence>
<proteinExistence type="inferred from homology"/>
<comment type="similarity">
    <text evidence="1 8">Belongs to the TRAFAC class OBG-HflX-like GTPase superfamily. OBG GTPase family.</text>
</comment>
<dbReference type="Pfam" id="PF01018">
    <property type="entry name" value="GTP1_OBG"/>
    <property type="match status" value="1"/>
</dbReference>
<dbReference type="InterPro" id="IPR006074">
    <property type="entry name" value="GTP1-OBG_CS"/>
</dbReference>
<feature type="domain" description="Obg" evidence="10">
    <location>
        <begin position="1"/>
        <end position="159"/>
    </location>
</feature>
<dbReference type="NCBIfam" id="TIGR02729">
    <property type="entry name" value="Obg_CgtA"/>
    <property type="match status" value="1"/>
</dbReference>
<name>A0A429XVG9_9RICK</name>
<keyword evidence="2 8" id="KW-0963">Cytoplasm</keyword>
<dbReference type="Gene3D" id="2.70.210.12">
    <property type="entry name" value="GTP1/OBG domain"/>
    <property type="match status" value="1"/>
</dbReference>
<dbReference type="InterPro" id="IPR006073">
    <property type="entry name" value="GTP-bd"/>
</dbReference>
<dbReference type="GO" id="GO:0005525">
    <property type="term" value="F:GTP binding"/>
    <property type="evidence" value="ECO:0007669"/>
    <property type="project" value="UniProtKB-UniRule"/>
</dbReference>
<evidence type="ECO:0000259" key="9">
    <source>
        <dbReference type="PROSITE" id="PS51710"/>
    </source>
</evidence>
<evidence type="ECO:0000256" key="6">
    <source>
        <dbReference type="ARBA" id="ARBA00022842"/>
    </source>
</evidence>